<evidence type="ECO:0000313" key="1">
    <source>
        <dbReference type="EMBL" id="ATB42184.1"/>
    </source>
</evidence>
<dbReference type="Proteomes" id="UP000217257">
    <property type="component" value="Chromosome"/>
</dbReference>
<evidence type="ECO:0000313" key="2">
    <source>
        <dbReference type="Proteomes" id="UP000217257"/>
    </source>
</evidence>
<proteinExistence type="predicted"/>
<dbReference type="KEGG" id="cfus:CYFUS_007661"/>
<gene>
    <name evidence="1" type="ORF">CYFUS_007661</name>
</gene>
<dbReference type="RefSeq" id="WP_095989779.1">
    <property type="nucleotide sequence ID" value="NZ_CP022098.1"/>
</dbReference>
<name>A0A250JE56_9BACT</name>
<reference evidence="1 2" key="1">
    <citation type="submission" date="2017-06" db="EMBL/GenBank/DDBJ databases">
        <title>Sequencing and comparative analysis of myxobacterial genomes.</title>
        <authorList>
            <person name="Rupp O."/>
            <person name="Goesmann A."/>
            <person name="Sogaard-Andersen L."/>
        </authorList>
    </citation>
    <scope>NUCLEOTIDE SEQUENCE [LARGE SCALE GENOMIC DNA]</scope>
    <source>
        <strain evidence="1 2">DSM 52655</strain>
    </source>
</reference>
<sequence length="59" mass="6554">MAVDKDSITFEPIRGSEVTKANSALAAKVKLTQGDIGTKRQDNFVAWNCPFDECRVPKR</sequence>
<accession>A0A250JE56</accession>
<dbReference type="AlphaFoldDB" id="A0A250JE56"/>
<protein>
    <submittedName>
        <fullName evidence="1">Uncharacterized protein</fullName>
    </submittedName>
</protein>
<dbReference type="EMBL" id="CP022098">
    <property type="protein sequence ID" value="ATB42184.1"/>
    <property type="molecule type" value="Genomic_DNA"/>
</dbReference>
<organism evidence="1 2">
    <name type="scientific">Cystobacter fuscus</name>
    <dbReference type="NCBI Taxonomy" id="43"/>
    <lineage>
        <taxon>Bacteria</taxon>
        <taxon>Pseudomonadati</taxon>
        <taxon>Myxococcota</taxon>
        <taxon>Myxococcia</taxon>
        <taxon>Myxococcales</taxon>
        <taxon>Cystobacterineae</taxon>
        <taxon>Archangiaceae</taxon>
        <taxon>Cystobacter</taxon>
    </lineage>
</organism>